<evidence type="ECO:0000313" key="4">
    <source>
        <dbReference type="EMBL" id="ELR15478.1"/>
    </source>
</evidence>
<name>L8GS99_ACACF</name>
<dbReference type="InterPro" id="IPR051728">
    <property type="entry name" value="RING-FYVE_E3_ubiquitin-ligase"/>
</dbReference>
<feature type="domain" description="RING-type" evidence="3">
    <location>
        <begin position="237"/>
        <end position="275"/>
    </location>
</feature>
<accession>L8GS99</accession>
<feature type="region of interest" description="Disordered" evidence="2">
    <location>
        <begin position="134"/>
        <end position="229"/>
    </location>
</feature>
<keyword evidence="5" id="KW-1185">Reference proteome</keyword>
<dbReference type="InterPro" id="IPR013083">
    <property type="entry name" value="Znf_RING/FYVE/PHD"/>
</dbReference>
<evidence type="ECO:0000256" key="2">
    <source>
        <dbReference type="SAM" id="MobiDB-lite"/>
    </source>
</evidence>
<dbReference type="RefSeq" id="XP_004337491.1">
    <property type="nucleotide sequence ID" value="XM_004337443.1"/>
</dbReference>
<dbReference type="KEGG" id="acan:ACA1_341080"/>
<organism evidence="4 5">
    <name type="scientific">Acanthamoeba castellanii (strain ATCC 30010 / Neff)</name>
    <dbReference type="NCBI Taxonomy" id="1257118"/>
    <lineage>
        <taxon>Eukaryota</taxon>
        <taxon>Amoebozoa</taxon>
        <taxon>Discosea</taxon>
        <taxon>Longamoebia</taxon>
        <taxon>Centramoebida</taxon>
        <taxon>Acanthamoebidae</taxon>
        <taxon>Acanthamoeba</taxon>
    </lineage>
</organism>
<evidence type="ECO:0000259" key="3">
    <source>
        <dbReference type="PROSITE" id="PS50089"/>
    </source>
</evidence>
<dbReference type="GeneID" id="14916120"/>
<keyword evidence="1" id="KW-0863">Zinc-finger</keyword>
<protein>
    <recommendedName>
        <fullName evidence="3">RING-type domain-containing protein</fullName>
    </recommendedName>
</protein>
<dbReference type="PANTHER" id="PTHR14879:SF5">
    <property type="entry name" value="RING-TYPE DOMAIN-CONTAINING PROTEIN"/>
    <property type="match status" value="1"/>
</dbReference>
<feature type="compositionally biased region" description="Low complexity" evidence="2">
    <location>
        <begin position="146"/>
        <end position="218"/>
    </location>
</feature>
<dbReference type="AlphaFoldDB" id="L8GS99"/>
<dbReference type="Proteomes" id="UP000011083">
    <property type="component" value="Unassembled WGS sequence"/>
</dbReference>
<dbReference type="PANTHER" id="PTHR14879">
    <property type="entry name" value="CASPASE REGULATOR, RING FINGER DOMAIN-CONTAINING"/>
    <property type="match status" value="1"/>
</dbReference>
<dbReference type="EMBL" id="KB008030">
    <property type="protein sequence ID" value="ELR15478.1"/>
    <property type="molecule type" value="Genomic_DNA"/>
</dbReference>
<gene>
    <name evidence="4" type="ORF">ACA1_341080</name>
</gene>
<dbReference type="VEuPathDB" id="AmoebaDB:ACA1_341080"/>
<evidence type="ECO:0000256" key="1">
    <source>
        <dbReference type="PROSITE-ProRule" id="PRU00175"/>
    </source>
</evidence>
<dbReference type="Pfam" id="PF13920">
    <property type="entry name" value="zf-C3HC4_3"/>
    <property type="match status" value="1"/>
</dbReference>
<dbReference type="PROSITE" id="PS50089">
    <property type="entry name" value="ZF_RING_2"/>
    <property type="match status" value="1"/>
</dbReference>
<sequence>MWIEPKETSGGQWTGWEEVKRKRYFVLQRHYSADKPIERLVFGFRSLVSRSLYIQQPYRIIVSVRPYYAIALGANLKEILEHWKWVNKHLAKTGRLDAVEEKEALAFLNYIFSLLATGKEDKAKQLLLPEPQPMKLPTVVPEESEPASTTTITITSDTTFSSEDSLQHSTTFDSCSSFTSSSASESSTSTATSSSSSSHVLSTRTPSSTMTMTSSSSTDKVAPETGNASDNDDDDLCKLCFESPIDTVILDCGHALLCARCADELRIDAGCPVCRSPIRCVQKMYKC</sequence>
<evidence type="ECO:0000313" key="5">
    <source>
        <dbReference type="Proteomes" id="UP000011083"/>
    </source>
</evidence>
<reference evidence="4 5" key="1">
    <citation type="journal article" date="2013" name="Genome Biol.">
        <title>Genome of Acanthamoeba castellanii highlights extensive lateral gene transfer and early evolution of tyrosine kinase signaling.</title>
        <authorList>
            <person name="Clarke M."/>
            <person name="Lohan A.J."/>
            <person name="Liu B."/>
            <person name="Lagkouvardos I."/>
            <person name="Roy S."/>
            <person name="Zafar N."/>
            <person name="Bertelli C."/>
            <person name="Schilde C."/>
            <person name="Kianianmomeni A."/>
            <person name="Burglin T.R."/>
            <person name="Frech C."/>
            <person name="Turcotte B."/>
            <person name="Kopec K.O."/>
            <person name="Synnott J.M."/>
            <person name="Choo C."/>
            <person name="Paponov I."/>
            <person name="Finkler A."/>
            <person name="Soon Heng Tan C."/>
            <person name="Hutchins A.P."/>
            <person name="Weinmeier T."/>
            <person name="Rattei T."/>
            <person name="Chu J.S."/>
            <person name="Gimenez G."/>
            <person name="Irimia M."/>
            <person name="Rigden D.J."/>
            <person name="Fitzpatrick D.A."/>
            <person name="Lorenzo-Morales J."/>
            <person name="Bateman A."/>
            <person name="Chiu C.H."/>
            <person name="Tang P."/>
            <person name="Hegemann P."/>
            <person name="Fromm H."/>
            <person name="Raoult D."/>
            <person name="Greub G."/>
            <person name="Miranda-Saavedra D."/>
            <person name="Chen N."/>
            <person name="Nash P."/>
            <person name="Ginger M.L."/>
            <person name="Horn M."/>
            <person name="Schaap P."/>
            <person name="Caler L."/>
            <person name="Loftus B."/>
        </authorList>
    </citation>
    <scope>NUCLEOTIDE SEQUENCE [LARGE SCALE GENOMIC DNA]</scope>
    <source>
        <strain evidence="4 5">Neff</strain>
    </source>
</reference>
<dbReference type="Gene3D" id="3.30.40.10">
    <property type="entry name" value="Zinc/RING finger domain, C3HC4 (zinc finger)"/>
    <property type="match status" value="1"/>
</dbReference>
<dbReference type="GO" id="GO:0008270">
    <property type="term" value="F:zinc ion binding"/>
    <property type="evidence" value="ECO:0007669"/>
    <property type="project" value="UniProtKB-KW"/>
</dbReference>
<dbReference type="InterPro" id="IPR001841">
    <property type="entry name" value="Znf_RING"/>
</dbReference>
<keyword evidence="1" id="KW-0862">Zinc</keyword>
<proteinExistence type="predicted"/>
<dbReference type="OrthoDB" id="1711136at2759"/>
<dbReference type="STRING" id="1257118.L8GS99"/>
<keyword evidence="1" id="KW-0479">Metal-binding</keyword>
<dbReference type="SUPFAM" id="SSF57850">
    <property type="entry name" value="RING/U-box"/>
    <property type="match status" value="1"/>
</dbReference>
<dbReference type="SMART" id="SM00184">
    <property type="entry name" value="RING"/>
    <property type="match status" value="1"/>
</dbReference>